<sequence>MNRRVIVDTGPLVALLGGRDARHQWAKERMAEIRPPLLTCEAVISETCFLLGRSGGNPAIVLQLLDIGLASVAFDLSAQARSIRLLMEKYADVPMSFADSCLVRMTELLDDSPILTLDKDFKTYRKHRNREIPVIAPGEY</sequence>
<dbReference type="SUPFAM" id="SSF88723">
    <property type="entry name" value="PIN domain-like"/>
    <property type="match status" value="1"/>
</dbReference>
<evidence type="ECO:0000259" key="1">
    <source>
        <dbReference type="Pfam" id="PF01850"/>
    </source>
</evidence>
<dbReference type="Pfam" id="PF01850">
    <property type="entry name" value="PIN"/>
    <property type="match status" value="1"/>
</dbReference>
<dbReference type="InterPro" id="IPR002716">
    <property type="entry name" value="PIN_dom"/>
</dbReference>
<dbReference type="Gene3D" id="3.40.50.1010">
    <property type="entry name" value="5'-nuclease"/>
    <property type="match status" value="1"/>
</dbReference>
<gene>
    <name evidence="2" type="ORF">BECKTC1821E_GA0114239_1001166</name>
</gene>
<dbReference type="AlphaFoldDB" id="A0A450Y8V9"/>
<name>A0A450Y8V9_9GAMM</name>
<organism evidence="2">
    <name type="scientific">Candidatus Kentrum sp. TC</name>
    <dbReference type="NCBI Taxonomy" id="2126339"/>
    <lineage>
        <taxon>Bacteria</taxon>
        <taxon>Pseudomonadati</taxon>
        <taxon>Pseudomonadota</taxon>
        <taxon>Gammaproteobacteria</taxon>
        <taxon>Candidatus Kentrum</taxon>
    </lineage>
</organism>
<dbReference type="EMBL" id="CAADFT010000001">
    <property type="protein sequence ID" value="VFK37958.1"/>
    <property type="molecule type" value="Genomic_DNA"/>
</dbReference>
<reference evidence="2" key="1">
    <citation type="submission" date="2019-02" db="EMBL/GenBank/DDBJ databases">
        <authorList>
            <person name="Gruber-Vodicka R. H."/>
            <person name="Seah K. B. B."/>
        </authorList>
    </citation>
    <scope>NUCLEOTIDE SEQUENCE</scope>
    <source>
        <strain evidence="2">BECK_BZ125</strain>
    </source>
</reference>
<protein>
    <submittedName>
        <fullName evidence="2">Predicted nucleic acid-binding protein, contains PIN domain</fullName>
    </submittedName>
</protein>
<evidence type="ECO:0000313" key="2">
    <source>
        <dbReference type="EMBL" id="VFK37958.1"/>
    </source>
</evidence>
<feature type="domain" description="PIN" evidence="1">
    <location>
        <begin position="5"/>
        <end position="125"/>
    </location>
</feature>
<proteinExistence type="predicted"/>
<accession>A0A450Y8V9</accession>
<dbReference type="InterPro" id="IPR029060">
    <property type="entry name" value="PIN-like_dom_sf"/>
</dbReference>